<dbReference type="InterPro" id="IPR023214">
    <property type="entry name" value="HAD_sf"/>
</dbReference>
<dbReference type="Gene3D" id="3.40.50.1000">
    <property type="entry name" value="HAD superfamily/HAD-like"/>
    <property type="match status" value="1"/>
</dbReference>
<dbReference type="EMBL" id="JAKNFS010000013">
    <property type="protein sequence ID" value="MCG4765910.1"/>
    <property type="molecule type" value="Genomic_DNA"/>
</dbReference>
<sequence>MSDFAEIKLLVIDVDGTMTDGGIYYDASGNEIKKFNTKDAAGIFAARCAGIKTMVLTGRKSFAVEKRMKELKIDYVYQGISDKKCFLSKFMINNGLRKECIGYIGDDLNDWEPMQLAGVVCCPGDACDEVKQISNYVAKASGGYGAVRECITYLLKKRGEWEYAIAKAYGFGI</sequence>
<keyword evidence="5 8" id="KW-0378">Hydrolase</keyword>
<comment type="caution">
    <text evidence="8">The sequence shown here is derived from an EMBL/GenBank/DDBJ whole genome shotgun (WGS) entry which is preliminary data.</text>
</comment>
<evidence type="ECO:0000256" key="1">
    <source>
        <dbReference type="ARBA" id="ARBA00001946"/>
    </source>
</evidence>
<reference evidence="8" key="1">
    <citation type="submission" date="2022-01" db="EMBL/GenBank/DDBJ databases">
        <title>Collection of gut derived symbiotic bacterial strains cultured from healthy donors.</title>
        <authorList>
            <person name="Lin H."/>
            <person name="Kohout C."/>
            <person name="Waligurski E."/>
            <person name="Pamer E.G."/>
        </authorList>
    </citation>
    <scope>NUCLEOTIDE SEQUENCE</scope>
    <source>
        <strain evidence="8">DFI.5.49</strain>
    </source>
</reference>
<dbReference type="CDD" id="cd01630">
    <property type="entry name" value="HAD_KDO-like"/>
    <property type="match status" value="1"/>
</dbReference>
<comment type="cofactor">
    <cofactor evidence="1 7">
        <name>Mg(2+)</name>
        <dbReference type="ChEBI" id="CHEBI:18420"/>
    </cofactor>
</comment>
<dbReference type="PIRSF" id="PIRSF006118">
    <property type="entry name" value="KDO8-P_Ptase"/>
    <property type="match status" value="1"/>
</dbReference>
<organism evidence="8 9">
    <name type="scientific">Fusicatenibacter saccharivorans</name>
    <dbReference type="NCBI Taxonomy" id="1150298"/>
    <lineage>
        <taxon>Bacteria</taxon>
        <taxon>Bacillati</taxon>
        <taxon>Bacillota</taxon>
        <taxon>Clostridia</taxon>
        <taxon>Lachnospirales</taxon>
        <taxon>Lachnospiraceae</taxon>
        <taxon>Fusicatenibacter</taxon>
    </lineage>
</organism>
<feature type="binding site" evidence="7">
    <location>
        <position position="106"/>
    </location>
    <ligand>
        <name>Mg(2+)</name>
        <dbReference type="ChEBI" id="CHEBI:18420"/>
    </ligand>
</feature>
<dbReference type="FunFam" id="3.40.50.1000:FF:000029">
    <property type="entry name" value="3-deoxy-D-manno-octulosonate 8-phosphate phosphatase KdsC"/>
    <property type="match status" value="1"/>
</dbReference>
<dbReference type="GO" id="GO:0016788">
    <property type="term" value="F:hydrolase activity, acting on ester bonds"/>
    <property type="evidence" value="ECO:0007669"/>
    <property type="project" value="InterPro"/>
</dbReference>
<dbReference type="NCBIfam" id="TIGR01670">
    <property type="entry name" value="KdsC-phosphatas"/>
    <property type="match status" value="1"/>
</dbReference>
<dbReference type="InterPro" id="IPR050793">
    <property type="entry name" value="CMP-NeuNAc_synthase"/>
</dbReference>
<protein>
    <submittedName>
        <fullName evidence="8">HAD hydrolase family protein</fullName>
    </submittedName>
</protein>
<evidence type="ECO:0000256" key="6">
    <source>
        <dbReference type="ARBA" id="ARBA00022842"/>
    </source>
</evidence>
<feature type="binding site" evidence="7">
    <location>
        <position position="13"/>
    </location>
    <ligand>
        <name>Mg(2+)</name>
        <dbReference type="ChEBI" id="CHEBI:18420"/>
    </ligand>
</feature>
<comment type="subunit">
    <text evidence="3">Homotetramer.</text>
</comment>
<evidence type="ECO:0000313" key="9">
    <source>
        <dbReference type="Proteomes" id="UP001199915"/>
    </source>
</evidence>
<dbReference type="AlphaFoldDB" id="A0AAE3F1F7"/>
<dbReference type="InterPro" id="IPR010023">
    <property type="entry name" value="KdsC_fam"/>
</dbReference>
<dbReference type="RefSeq" id="WP_238033285.1">
    <property type="nucleotide sequence ID" value="NZ_JAKNFS010000013.1"/>
</dbReference>
<gene>
    <name evidence="8" type="ORF">L0N21_10390</name>
</gene>
<dbReference type="Proteomes" id="UP001199915">
    <property type="component" value="Unassembled WGS sequence"/>
</dbReference>
<dbReference type="SFLD" id="SFLDG01138">
    <property type="entry name" value="C1.6.2:_Deoxy-d-mannose-octulo"/>
    <property type="match status" value="1"/>
</dbReference>
<dbReference type="PANTHER" id="PTHR21485">
    <property type="entry name" value="HAD SUPERFAMILY MEMBERS CMAS AND KDSC"/>
    <property type="match status" value="1"/>
</dbReference>
<comment type="similarity">
    <text evidence="2">Belongs to the KdsC family.</text>
</comment>
<dbReference type="PANTHER" id="PTHR21485:SF3">
    <property type="entry name" value="N-ACYLNEURAMINATE CYTIDYLYLTRANSFERASE"/>
    <property type="match status" value="1"/>
</dbReference>
<evidence type="ECO:0000313" key="8">
    <source>
        <dbReference type="EMBL" id="MCG4765910.1"/>
    </source>
</evidence>
<evidence type="ECO:0000256" key="5">
    <source>
        <dbReference type="ARBA" id="ARBA00022801"/>
    </source>
</evidence>
<accession>A0AAE3F1F7</accession>
<evidence type="ECO:0000256" key="2">
    <source>
        <dbReference type="ARBA" id="ARBA00005893"/>
    </source>
</evidence>
<dbReference type="SFLD" id="SFLDG01136">
    <property type="entry name" value="C1.6:_Phosphoserine_Phosphatas"/>
    <property type="match status" value="1"/>
</dbReference>
<evidence type="ECO:0000256" key="3">
    <source>
        <dbReference type="ARBA" id="ARBA00011881"/>
    </source>
</evidence>
<dbReference type="SFLD" id="SFLDS00003">
    <property type="entry name" value="Haloacid_Dehalogenase"/>
    <property type="match status" value="1"/>
</dbReference>
<dbReference type="SUPFAM" id="SSF56784">
    <property type="entry name" value="HAD-like"/>
    <property type="match status" value="1"/>
</dbReference>
<dbReference type="InterPro" id="IPR036412">
    <property type="entry name" value="HAD-like_sf"/>
</dbReference>
<feature type="binding site" evidence="7">
    <location>
        <position position="15"/>
    </location>
    <ligand>
        <name>substrate</name>
    </ligand>
</feature>
<keyword evidence="4 7" id="KW-0479">Metal-binding</keyword>
<dbReference type="GO" id="GO:0008781">
    <property type="term" value="F:N-acylneuraminate cytidylyltransferase activity"/>
    <property type="evidence" value="ECO:0007669"/>
    <property type="project" value="TreeGrafter"/>
</dbReference>
<proteinExistence type="inferred from homology"/>
<evidence type="ECO:0000256" key="7">
    <source>
        <dbReference type="PIRSR" id="PIRSR006118-2"/>
    </source>
</evidence>
<evidence type="ECO:0000256" key="4">
    <source>
        <dbReference type="ARBA" id="ARBA00022723"/>
    </source>
</evidence>
<dbReference type="GO" id="GO:0046872">
    <property type="term" value="F:metal ion binding"/>
    <property type="evidence" value="ECO:0007669"/>
    <property type="project" value="UniProtKB-KW"/>
</dbReference>
<keyword evidence="6 7" id="KW-0460">Magnesium</keyword>
<name>A0AAE3F1F7_9FIRM</name>